<sequence>MYPEGQLSPSVPNSPRYTLPPITSPTSRQNMHPPQPQFNQNNIHHRPMDREPDQPNLYKQHTPQFAASSSVSSTFVQMLAYNNTHPTYTSTVQNTYSYHPYHEYPSYGAPHETSHQVGENEKAHVAAPWPAQYRTNSSSNNVVYGQPSSVSISTRSPIQIATPEEIHQYTYTNLPKENNSRNSSNTRWQEGEIVQVTENARTKKEREYNERVQEIEREFMENKRMKRWKKSRKNSMRCTMARDYALFDERLAALEDNRVLMIKNAQLMMDYQVKCVDKQHDTDWRTLEKESMAEKRELQRAMYVMLEEKRKKLKEDKDGELGSSKELAYSTHHTRNRKRMMRKRGNPLLKLDSIPPTKTGNYTSKRRYAAEHILFNIVITANSSAPDLKKERKT</sequence>
<evidence type="ECO:0000313" key="3">
    <source>
        <dbReference type="Proteomes" id="UP000077315"/>
    </source>
</evidence>
<gene>
    <name evidence="2" type="ORF">PHYBLDRAFT_166209</name>
</gene>
<proteinExistence type="predicted"/>
<dbReference type="OrthoDB" id="70376at2759"/>
<dbReference type="EMBL" id="KV440976">
    <property type="protein sequence ID" value="OAD76235.1"/>
    <property type="molecule type" value="Genomic_DNA"/>
</dbReference>
<reference evidence="3" key="1">
    <citation type="submission" date="2015-06" db="EMBL/GenBank/DDBJ databases">
        <title>Expansion of signal transduction pathways in fungi by whole-genome duplication.</title>
        <authorList>
            <consortium name="DOE Joint Genome Institute"/>
            <person name="Corrochano L.M."/>
            <person name="Kuo A."/>
            <person name="Marcet-Houben M."/>
            <person name="Polaino S."/>
            <person name="Salamov A."/>
            <person name="Villalobos J.M."/>
            <person name="Alvarez M.I."/>
            <person name="Avalos J."/>
            <person name="Benito E.P."/>
            <person name="Benoit I."/>
            <person name="Burger G."/>
            <person name="Camino L.P."/>
            <person name="Canovas D."/>
            <person name="Cerda-Olmedo E."/>
            <person name="Cheng J.-F."/>
            <person name="Dominguez A."/>
            <person name="Elias M."/>
            <person name="Eslava A.P."/>
            <person name="Glaser F."/>
            <person name="Grimwood J."/>
            <person name="Gutierrez G."/>
            <person name="Heitman J."/>
            <person name="Henrissat B."/>
            <person name="Iturriaga E.A."/>
            <person name="Lang B.F."/>
            <person name="Lavin J.L."/>
            <person name="Lee S."/>
            <person name="Li W."/>
            <person name="Lindquist E."/>
            <person name="Lopez-Garcia S."/>
            <person name="Luque E.M."/>
            <person name="Marcos A.T."/>
            <person name="Martin J."/>
            <person name="McCluskey K."/>
            <person name="Medina H.R."/>
            <person name="Miralles-Duran A."/>
            <person name="Miyazaki A."/>
            <person name="Munoz-Torres E."/>
            <person name="Oguiza J.A."/>
            <person name="Ohm R."/>
            <person name="Olmedo M."/>
            <person name="Orejas M."/>
            <person name="Ortiz-Castellanos L."/>
            <person name="Pisabarro A.G."/>
            <person name="Rodriguez-Romero J."/>
            <person name="Ruiz-Herrera J."/>
            <person name="Ruiz-Vazquez R."/>
            <person name="Sanz C."/>
            <person name="Schackwitz W."/>
            <person name="Schmutz J."/>
            <person name="Shahriari M."/>
            <person name="Shelest E."/>
            <person name="Silva-Franco F."/>
            <person name="Soanes D."/>
            <person name="Syed K."/>
            <person name="Tagua V.G."/>
            <person name="Talbot N.J."/>
            <person name="Thon M."/>
            <person name="De vries R.P."/>
            <person name="Wiebenga A."/>
            <person name="Yadav J.S."/>
            <person name="Braun E.L."/>
            <person name="Baker S."/>
            <person name="Garre V."/>
            <person name="Horwitz B."/>
            <person name="Torres-Martinez S."/>
            <person name="Idnurm A."/>
            <person name="Herrera-Estrella A."/>
            <person name="Gabaldon T."/>
            <person name="Grigoriev I.V."/>
        </authorList>
    </citation>
    <scope>NUCLEOTIDE SEQUENCE [LARGE SCALE GENOMIC DNA]</scope>
    <source>
        <strain evidence="3">NRRL 1555(-)</strain>
    </source>
</reference>
<dbReference type="AlphaFoldDB" id="A0A162XQW1"/>
<evidence type="ECO:0000256" key="1">
    <source>
        <dbReference type="SAM" id="MobiDB-lite"/>
    </source>
</evidence>
<dbReference type="STRING" id="763407.A0A162XQW1"/>
<dbReference type="Proteomes" id="UP000077315">
    <property type="component" value="Unassembled WGS sequence"/>
</dbReference>
<name>A0A162XQW1_PHYB8</name>
<dbReference type="RefSeq" id="XP_018294275.1">
    <property type="nucleotide sequence ID" value="XM_018435380.1"/>
</dbReference>
<dbReference type="InParanoid" id="A0A162XQW1"/>
<feature type="compositionally biased region" description="Polar residues" evidence="1">
    <location>
        <begin position="24"/>
        <end position="42"/>
    </location>
</feature>
<keyword evidence="3" id="KW-1185">Reference proteome</keyword>
<dbReference type="GeneID" id="28996286"/>
<evidence type="ECO:0000313" key="2">
    <source>
        <dbReference type="EMBL" id="OAD76235.1"/>
    </source>
</evidence>
<feature type="compositionally biased region" description="Polar residues" evidence="1">
    <location>
        <begin position="7"/>
        <end position="16"/>
    </location>
</feature>
<accession>A0A162XQW1</accession>
<feature type="region of interest" description="Disordered" evidence="1">
    <location>
        <begin position="1"/>
        <end position="58"/>
    </location>
</feature>
<protein>
    <submittedName>
        <fullName evidence="2">Uncharacterized protein</fullName>
    </submittedName>
</protein>
<organism evidence="2 3">
    <name type="scientific">Phycomyces blakesleeanus (strain ATCC 8743b / DSM 1359 / FGSC 10004 / NBRC 33097 / NRRL 1555)</name>
    <dbReference type="NCBI Taxonomy" id="763407"/>
    <lineage>
        <taxon>Eukaryota</taxon>
        <taxon>Fungi</taxon>
        <taxon>Fungi incertae sedis</taxon>
        <taxon>Mucoromycota</taxon>
        <taxon>Mucoromycotina</taxon>
        <taxon>Mucoromycetes</taxon>
        <taxon>Mucorales</taxon>
        <taxon>Phycomycetaceae</taxon>
        <taxon>Phycomyces</taxon>
    </lineage>
</organism>
<dbReference type="VEuPathDB" id="FungiDB:PHYBLDRAFT_166209"/>